<dbReference type="EMBL" id="CAFBPI010000003">
    <property type="protein sequence ID" value="CAB5004556.1"/>
    <property type="molecule type" value="Genomic_DNA"/>
</dbReference>
<proteinExistence type="predicted"/>
<accession>A0A6J7PGL1</accession>
<gene>
    <name evidence="1" type="ORF">UFOPK4095_00095</name>
</gene>
<sequence length="206" mass="21336">MNGVLVKSIKSVVGVLLAATSVFLLSSCSTVDSAASVGKESISVTTVENSVKAILDERAAVDTNGMELSTGAKLSQDVVRFHLVALLLQEVGVKYRAIPTEAQIATRRAAIVEQVGGEKSLPQALVGAGIAAQDFNGYVKTMLISERLGQVAQAAGVDNTNGAAIQALVVGMASKKGVVVNPRYGAWDAENANVIDKEPNTAVTNK</sequence>
<dbReference type="AlphaFoldDB" id="A0A6J7PGL1"/>
<organism evidence="1">
    <name type="scientific">freshwater metagenome</name>
    <dbReference type="NCBI Taxonomy" id="449393"/>
    <lineage>
        <taxon>unclassified sequences</taxon>
        <taxon>metagenomes</taxon>
        <taxon>ecological metagenomes</taxon>
    </lineage>
</organism>
<evidence type="ECO:0000313" key="1">
    <source>
        <dbReference type="EMBL" id="CAB5004556.1"/>
    </source>
</evidence>
<protein>
    <submittedName>
        <fullName evidence="1">Unannotated protein</fullName>
    </submittedName>
</protein>
<reference evidence="1" key="1">
    <citation type="submission" date="2020-05" db="EMBL/GenBank/DDBJ databases">
        <authorList>
            <person name="Chiriac C."/>
            <person name="Salcher M."/>
            <person name="Ghai R."/>
            <person name="Kavagutti S V."/>
        </authorList>
    </citation>
    <scope>NUCLEOTIDE SEQUENCE</scope>
</reference>
<name>A0A6J7PGL1_9ZZZZ</name>
<dbReference type="PROSITE" id="PS51257">
    <property type="entry name" value="PROKAR_LIPOPROTEIN"/>
    <property type="match status" value="1"/>
</dbReference>